<accession>G4ZFW7</accession>
<dbReference type="SMART" id="SM00280">
    <property type="entry name" value="KAZAL"/>
    <property type="match status" value="1"/>
</dbReference>
<dbReference type="GeneID" id="20652656"/>
<feature type="non-terminal residue" evidence="3">
    <location>
        <position position="1"/>
    </location>
</feature>
<dbReference type="PROSITE" id="PS51465">
    <property type="entry name" value="KAZAL_2"/>
    <property type="match status" value="1"/>
</dbReference>
<reference evidence="3 4" key="1">
    <citation type="journal article" date="2006" name="Science">
        <title>Phytophthora genome sequences uncover evolutionary origins and mechanisms of pathogenesis.</title>
        <authorList>
            <person name="Tyler B.M."/>
            <person name="Tripathy S."/>
            <person name="Zhang X."/>
            <person name="Dehal P."/>
            <person name="Jiang R.H."/>
            <person name="Aerts A."/>
            <person name="Arredondo F.D."/>
            <person name="Baxter L."/>
            <person name="Bensasson D."/>
            <person name="Beynon J.L."/>
            <person name="Chapman J."/>
            <person name="Damasceno C.M."/>
            <person name="Dorrance A.E."/>
            <person name="Dou D."/>
            <person name="Dickerman A.W."/>
            <person name="Dubchak I.L."/>
            <person name="Garbelotto M."/>
            <person name="Gijzen M."/>
            <person name="Gordon S.G."/>
            <person name="Govers F."/>
            <person name="Grunwald N.J."/>
            <person name="Huang W."/>
            <person name="Ivors K.L."/>
            <person name="Jones R.W."/>
            <person name="Kamoun S."/>
            <person name="Krampis K."/>
            <person name="Lamour K.H."/>
            <person name="Lee M.K."/>
            <person name="McDonald W.H."/>
            <person name="Medina M."/>
            <person name="Meijer H.J."/>
            <person name="Nordberg E.K."/>
            <person name="Maclean D.J."/>
            <person name="Ospina-Giraldo M.D."/>
            <person name="Morris P.F."/>
            <person name="Phuntumart V."/>
            <person name="Putnam N.H."/>
            <person name="Rash S."/>
            <person name="Rose J.K."/>
            <person name="Sakihama Y."/>
            <person name="Salamov A.A."/>
            <person name="Savidor A."/>
            <person name="Scheuring C.F."/>
            <person name="Smith B.M."/>
            <person name="Sobral B.W."/>
            <person name="Terry A."/>
            <person name="Torto-Alalibo T.A."/>
            <person name="Win J."/>
            <person name="Xu Z."/>
            <person name="Zhang H."/>
            <person name="Grigoriev I.V."/>
            <person name="Rokhsar D.S."/>
            <person name="Boore J.L."/>
        </authorList>
    </citation>
    <scope>NUCLEOTIDE SEQUENCE [LARGE SCALE GENOMIC DNA]</scope>
    <source>
        <strain evidence="3 4">P6497</strain>
    </source>
</reference>
<dbReference type="Pfam" id="PF00050">
    <property type="entry name" value="Kazal_1"/>
    <property type="match status" value="1"/>
</dbReference>
<dbReference type="InterPro" id="IPR036058">
    <property type="entry name" value="Kazal_dom_sf"/>
</dbReference>
<dbReference type="EMBL" id="JH159154">
    <property type="protein sequence ID" value="EGZ16651.1"/>
    <property type="molecule type" value="Genomic_DNA"/>
</dbReference>
<dbReference type="Gene3D" id="3.30.60.30">
    <property type="match status" value="1"/>
</dbReference>
<organism evidence="3 4">
    <name type="scientific">Phytophthora sojae (strain P6497)</name>
    <name type="common">Soybean stem and root rot agent</name>
    <name type="synonym">Phytophthora megasperma f. sp. glycines</name>
    <dbReference type="NCBI Taxonomy" id="1094619"/>
    <lineage>
        <taxon>Eukaryota</taxon>
        <taxon>Sar</taxon>
        <taxon>Stramenopiles</taxon>
        <taxon>Oomycota</taxon>
        <taxon>Peronosporomycetes</taxon>
        <taxon>Peronosporales</taxon>
        <taxon>Peronosporaceae</taxon>
        <taxon>Phytophthora</taxon>
    </lineage>
</organism>
<sequence length="77" mass="8458">NKLAILAAVALLQLTGTSARINSTTVDPEDRCPTLCERDFMPQCGSDSVTYANICLLKVAHCLDPEVKRKHKGRCKK</sequence>
<dbReference type="CDD" id="cd00104">
    <property type="entry name" value="KAZAL_FS"/>
    <property type="match status" value="1"/>
</dbReference>
<keyword evidence="4" id="KW-1185">Reference proteome</keyword>
<keyword evidence="1" id="KW-0732">Signal</keyword>
<dbReference type="SMR" id="G4ZFW7"/>
<dbReference type="Proteomes" id="UP000002640">
    <property type="component" value="Unassembled WGS sequence"/>
</dbReference>
<dbReference type="RefSeq" id="XP_009525709.1">
    <property type="nucleotide sequence ID" value="XM_009527414.1"/>
</dbReference>
<protein>
    <recommendedName>
        <fullName evidence="2">Kazal-like domain-containing protein</fullName>
    </recommendedName>
</protein>
<evidence type="ECO:0000313" key="3">
    <source>
        <dbReference type="EMBL" id="EGZ16651.1"/>
    </source>
</evidence>
<feature type="non-terminal residue" evidence="3">
    <location>
        <position position="77"/>
    </location>
</feature>
<proteinExistence type="predicted"/>
<dbReference type="SUPFAM" id="SSF100895">
    <property type="entry name" value="Kazal-type serine protease inhibitors"/>
    <property type="match status" value="1"/>
</dbReference>
<feature type="chain" id="PRO_5003472154" description="Kazal-like domain-containing protein" evidence="1">
    <location>
        <begin position="20"/>
        <end position="77"/>
    </location>
</feature>
<dbReference type="KEGG" id="psoj:PHYSODRAFT_440880"/>
<gene>
    <name evidence="3" type="ORF">PHYSODRAFT_440880</name>
</gene>
<dbReference type="OMA" id="TYANICL"/>
<evidence type="ECO:0000259" key="2">
    <source>
        <dbReference type="PROSITE" id="PS51465"/>
    </source>
</evidence>
<dbReference type="InterPro" id="IPR002350">
    <property type="entry name" value="Kazal_dom"/>
</dbReference>
<dbReference type="AlphaFoldDB" id="G4ZFW7"/>
<feature type="domain" description="Kazal-like" evidence="2">
    <location>
        <begin position="26"/>
        <end position="77"/>
    </location>
</feature>
<feature type="signal peptide" evidence="1">
    <location>
        <begin position="1"/>
        <end position="19"/>
    </location>
</feature>
<name>G4ZFW7_PHYSP</name>
<dbReference type="InParanoid" id="G4ZFW7"/>
<evidence type="ECO:0000313" key="4">
    <source>
        <dbReference type="Proteomes" id="UP000002640"/>
    </source>
</evidence>
<evidence type="ECO:0000256" key="1">
    <source>
        <dbReference type="SAM" id="SignalP"/>
    </source>
</evidence>